<sequence>MTPGAGHPLAYPALTTIGALAICLAWAPFGGLEQVSLVGTVALIIVAYTAVRFAVAYGVVRGRAVPPGVVRCRRVRQQYRLVSRSWLEFRVGGRNRWLPVYFDPALVTLAEAEAEFGGGAVRVGGRRLYPSGAPRDSEPVGRLVDNPTRVDPEGGAQAVRAARVGRRLLLDAQSAVAAPFAGVFWVYVVGGGLAAFACATTVFAGAAVWFAAIRGSDPS</sequence>
<comment type="caution">
    <text evidence="2">The sequence shown here is derived from an EMBL/GenBank/DDBJ whole genome shotgun (WGS) entry which is preliminary data.</text>
</comment>
<keyword evidence="1" id="KW-0812">Transmembrane</keyword>
<organism evidence="2 3">
    <name type="scientific">Nocardia pulmonis</name>
    <dbReference type="NCBI Taxonomy" id="2951408"/>
    <lineage>
        <taxon>Bacteria</taxon>
        <taxon>Bacillati</taxon>
        <taxon>Actinomycetota</taxon>
        <taxon>Actinomycetes</taxon>
        <taxon>Mycobacteriales</taxon>
        <taxon>Nocardiaceae</taxon>
        <taxon>Nocardia</taxon>
    </lineage>
</organism>
<proteinExistence type="predicted"/>
<keyword evidence="3" id="KW-1185">Reference proteome</keyword>
<evidence type="ECO:0000313" key="2">
    <source>
        <dbReference type="EMBL" id="MCM6776874.1"/>
    </source>
</evidence>
<reference evidence="2" key="1">
    <citation type="submission" date="2022-06" db="EMBL/GenBank/DDBJ databases">
        <title>Novel species in genus nocardia.</title>
        <authorList>
            <person name="Li F."/>
        </authorList>
    </citation>
    <scope>NUCLEOTIDE SEQUENCE</scope>
    <source>
        <strain evidence="2">CDC141</strain>
    </source>
</reference>
<dbReference type="Proteomes" id="UP001139157">
    <property type="component" value="Unassembled WGS sequence"/>
</dbReference>
<dbReference type="AlphaFoldDB" id="A0A9X2IZL5"/>
<gene>
    <name evidence="2" type="ORF">NDR86_25630</name>
</gene>
<feature type="transmembrane region" description="Helical" evidence="1">
    <location>
        <begin position="9"/>
        <end position="29"/>
    </location>
</feature>
<protein>
    <submittedName>
        <fullName evidence="2">Uncharacterized protein</fullName>
    </submittedName>
</protein>
<evidence type="ECO:0000313" key="3">
    <source>
        <dbReference type="Proteomes" id="UP001139157"/>
    </source>
</evidence>
<feature type="transmembrane region" description="Helical" evidence="1">
    <location>
        <begin position="193"/>
        <end position="213"/>
    </location>
</feature>
<evidence type="ECO:0000256" key="1">
    <source>
        <dbReference type="SAM" id="Phobius"/>
    </source>
</evidence>
<name>A0A9X2IZL5_9NOCA</name>
<feature type="transmembrane region" description="Helical" evidence="1">
    <location>
        <begin position="35"/>
        <end position="55"/>
    </location>
</feature>
<keyword evidence="1" id="KW-1133">Transmembrane helix</keyword>
<keyword evidence="1" id="KW-0472">Membrane</keyword>
<dbReference type="RefSeq" id="WP_251915339.1">
    <property type="nucleotide sequence ID" value="NZ_JAMRXG010000012.1"/>
</dbReference>
<accession>A0A9X2IZL5</accession>
<dbReference type="EMBL" id="JAMRXG010000012">
    <property type="protein sequence ID" value="MCM6776874.1"/>
    <property type="molecule type" value="Genomic_DNA"/>
</dbReference>